<organism evidence="1 2">
    <name type="scientific">Lactarius akahatsu</name>
    <dbReference type="NCBI Taxonomy" id="416441"/>
    <lineage>
        <taxon>Eukaryota</taxon>
        <taxon>Fungi</taxon>
        <taxon>Dikarya</taxon>
        <taxon>Basidiomycota</taxon>
        <taxon>Agaricomycotina</taxon>
        <taxon>Agaricomycetes</taxon>
        <taxon>Russulales</taxon>
        <taxon>Russulaceae</taxon>
        <taxon>Lactarius</taxon>
    </lineage>
</organism>
<gene>
    <name evidence="1" type="ORF">EDB92DRAFT_2107326</name>
</gene>
<proteinExistence type="predicted"/>
<dbReference type="EMBL" id="JAKELL010000147">
    <property type="protein sequence ID" value="KAH8980011.1"/>
    <property type="molecule type" value="Genomic_DNA"/>
</dbReference>
<reference evidence="1" key="1">
    <citation type="submission" date="2022-01" db="EMBL/GenBank/DDBJ databases">
        <title>Comparative genomics reveals a dynamic genome evolution in the ectomycorrhizal milk-cap (Lactarius) mushrooms.</title>
        <authorList>
            <consortium name="DOE Joint Genome Institute"/>
            <person name="Lebreton A."/>
            <person name="Tang N."/>
            <person name="Kuo A."/>
            <person name="LaButti K."/>
            <person name="Drula E."/>
            <person name="Barry K."/>
            <person name="Clum A."/>
            <person name="Lipzen A."/>
            <person name="Mousain D."/>
            <person name="Ng V."/>
            <person name="Wang R."/>
            <person name="Wang X."/>
            <person name="Dai Y."/>
            <person name="Henrissat B."/>
            <person name="Grigoriev I.V."/>
            <person name="Guerin-Laguette A."/>
            <person name="Yu F."/>
            <person name="Martin F.M."/>
        </authorList>
    </citation>
    <scope>NUCLEOTIDE SEQUENCE</scope>
    <source>
        <strain evidence="1">QP</strain>
    </source>
</reference>
<dbReference type="Proteomes" id="UP001201163">
    <property type="component" value="Unassembled WGS sequence"/>
</dbReference>
<evidence type="ECO:0000313" key="1">
    <source>
        <dbReference type="EMBL" id="KAH8980011.1"/>
    </source>
</evidence>
<sequence>MTFLTPSFLRTSLDAETVSQPAGRGGRARARFVFALTRSAWCRARMYMPGLAGARPHYDPNAALPLRGLTNHLLHCTSVLLCLIMVYKSSGMQTVRSHYQPENSYPLCPRICSTYKIPALFAQHLAGLVSIIDVVSSSNSGCNTDGFPAIAG</sequence>
<name>A0AAD4L4L2_9AGAM</name>
<comment type="caution">
    <text evidence="1">The sequence shown here is derived from an EMBL/GenBank/DDBJ whole genome shotgun (WGS) entry which is preliminary data.</text>
</comment>
<keyword evidence="2" id="KW-1185">Reference proteome</keyword>
<evidence type="ECO:0000313" key="2">
    <source>
        <dbReference type="Proteomes" id="UP001201163"/>
    </source>
</evidence>
<protein>
    <submittedName>
        <fullName evidence="1">Uncharacterized protein</fullName>
    </submittedName>
</protein>
<accession>A0AAD4L4L2</accession>
<dbReference type="AlphaFoldDB" id="A0AAD4L4L2"/>